<dbReference type="InterPro" id="IPR001932">
    <property type="entry name" value="PPM-type_phosphatase-like_dom"/>
</dbReference>
<evidence type="ECO:0000259" key="3">
    <source>
        <dbReference type="PROSITE" id="PS50110"/>
    </source>
</evidence>
<proteinExistence type="predicted"/>
<dbReference type="Pfam" id="PF07228">
    <property type="entry name" value="SpoIIE"/>
    <property type="match status" value="1"/>
</dbReference>
<dbReference type="Gene3D" id="3.40.50.2300">
    <property type="match status" value="1"/>
</dbReference>
<name>A0ABZ0S352_9BACI</name>
<sequence>MAVLIIGSVSNDILRLQKFFNRIELMNIHCFTTAESAIQFDYLFLKEDIQLIVYDAKLHLNNCEEHCQKIEALTKWCDAPIILSTSYEKPIILDRLFEVGIFDFILKPFDFTHFKTRVQVALKYDAETKLRKQHQYKLAQDLAIAKNVQKNSLSPALSLPHIELDGLYITSQTLGGDMYCWFSLDEDLTAVMLFDVMGHGIAASLITMSIRSLLKGIITTLIDPVSVLTELNKQIYELFSTDDLDSFLVTAVYMLIDKKNRTLQYVNASHPAGVLFGKYGETVALSANSPILGLFPAIQVKAKRVRLTGWHRIILYTDGLLTLQDDEEIDLHFFHSYASQSNSYALQKFAQKYELADQQFEDDITIVSITITL</sequence>
<feature type="domain" description="Response regulatory" evidence="3">
    <location>
        <begin position="2"/>
        <end position="122"/>
    </location>
</feature>
<accession>A0ABZ0S352</accession>
<dbReference type="EMBL" id="CP137624">
    <property type="protein sequence ID" value="WPK13688.1"/>
    <property type="molecule type" value="Genomic_DNA"/>
</dbReference>
<gene>
    <name evidence="4" type="ORF">R6U77_08510</name>
</gene>
<dbReference type="InterPro" id="IPR011006">
    <property type="entry name" value="CheY-like_superfamily"/>
</dbReference>
<dbReference type="Gene3D" id="3.60.40.10">
    <property type="entry name" value="PPM-type phosphatase domain"/>
    <property type="match status" value="1"/>
</dbReference>
<dbReference type="RefSeq" id="WP_319838148.1">
    <property type="nucleotide sequence ID" value="NZ_CP137624.1"/>
</dbReference>
<dbReference type="Proteomes" id="UP001322664">
    <property type="component" value="Chromosome"/>
</dbReference>
<dbReference type="InterPro" id="IPR001789">
    <property type="entry name" value="Sig_transdc_resp-reg_receiver"/>
</dbReference>
<dbReference type="SUPFAM" id="SSF52172">
    <property type="entry name" value="CheY-like"/>
    <property type="match status" value="1"/>
</dbReference>
<dbReference type="SMART" id="SM00331">
    <property type="entry name" value="PP2C_SIG"/>
    <property type="match status" value="1"/>
</dbReference>
<reference evidence="4 5" key="1">
    <citation type="submission" date="2023-09" db="EMBL/GenBank/DDBJ databases">
        <authorList>
            <person name="Page C.A."/>
            <person name="Perez-Diaz I.M."/>
        </authorList>
    </citation>
    <scope>NUCLEOTIDE SEQUENCE [LARGE SCALE GENOMIC DNA]</scope>
    <source>
        <strain evidence="4 5">Ll15</strain>
    </source>
</reference>
<keyword evidence="5" id="KW-1185">Reference proteome</keyword>
<keyword evidence="2" id="KW-0597">Phosphoprotein</keyword>
<protein>
    <submittedName>
        <fullName evidence="4">SpoIIE family protein phosphatase</fullName>
    </submittedName>
</protein>
<dbReference type="PANTHER" id="PTHR43156:SF14">
    <property type="entry name" value="PHOSPHOSERINE PHOSPHATASE RSBP"/>
    <property type="match status" value="1"/>
</dbReference>
<dbReference type="PANTHER" id="PTHR43156">
    <property type="entry name" value="STAGE II SPORULATION PROTEIN E-RELATED"/>
    <property type="match status" value="1"/>
</dbReference>
<keyword evidence="1" id="KW-0378">Hydrolase</keyword>
<dbReference type="InterPro" id="IPR052016">
    <property type="entry name" value="Bact_Sigma-Reg"/>
</dbReference>
<evidence type="ECO:0000313" key="4">
    <source>
        <dbReference type="EMBL" id="WPK13688.1"/>
    </source>
</evidence>
<dbReference type="PROSITE" id="PS50110">
    <property type="entry name" value="RESPONSE_REGULATORY"/>
    <property type="match status" value="1"/>
</dbReference>
<evidence type="ECO:0000256" key="1">
    <source>
        <dbReference type="ARBA" id="ARBA00022801"/>
    </source>
</evidence>
<evidence type="ECO:0000313" key="5">
    <source>
        <dbReference type="Proteomes" id="UP001322664"/>
    </source>
</evidence>
<dbReference type="InterPro" id="IPR036457">
    <property type="entry name" value="PPM-type-like_dom_sf"/>
</dbReference>
<feature type="modified residue" description="4-aspartylphosphate" evidence="2">
    <location>
        <position position="55"/>
    </location>
</feature>
<organism evidence="4 5">
    <name type="scientific">Lysinibacillus louembei</name>
    <dbReference type="NCBI Taxonomy" id="1470088"/>
    <lineage>
        <taxon>Bacteria</taxon>
        <taxon>Bacillati</taxon>
        <taxon>Bacillota</taxon>
        <taxon>Bacilli</taxon>
        <taxon>Bacillales</taxon>
        <taxon>Bacillaceae</taxon>
        <taxon>Lysinibacillus</taxon>
    </lineage>
</organism>
<dbReference type="SUPFAM" id="SSF81606">
    <property type="entry name" value="PP2C-like"/>
    <property type="match status" value="1"/>
</dbReference>
<evidence type="ECO:0000256" key="2">
    <source>
        <dbReference type="PROSITE-ProRule" id="PRU00169"/>
    </source>
</evidence>